<proteinExistence type="predicted"/>
<evidence type="ECO:0000313" key="2">
    <source>
        <dbReference type="WBParaSite" id="Hba_06921"/>
    </source>
</evidence>
<keyword evidence="1" id="KW-1185">Reference proteome</keyword>
<protein>
    <submittedName>
        <fullName evidence="2">DUF4154 domain-containing protein</fullName>
    </submittedName>
</protein>
<reference evidence="2" key="1">
    <citation type="submission" date="2016-11" db="UniProtKB">
        <authorList>
            <consortium name="WormBaseParasite"/>
        </authorList>
    </citation>
    <scope>IDENTIFICATION</scope>
</reference>
<sequence>MRVDLYPVYNVYLNLNSLKNVDLATRGYYQVRIIPNPSSEFSSVDIQCAENFHNSLQSAILPGSIINGVAVSKTVELTYIDESLLLGTILSCKHLFID</sequence>
<dbReference type="WBParaSite" id="Hba_06921">
    <property type="protein sequence ID" value="Hba_06921"/>
    <property type="gene ID" value="Hba_06921"/>
</dbReference>
<evidence type="ECO:0000313" key="1">
    <source>
        <dbReference type="Proteomes" id="UP000095283"/>
    </source>
</evidence>
<dbReference type="AlphaFoldDB" id="A0A1I7WP53"/>
<dbReference type="Proteomes" id="UP000095283">
    <property type="component" value="Unplaced"/>
</dbReference>
<accession>A0A1I7WP53</accession>
<name>A0A1I7WP53_HETBA</name>
<organism evidence="1 2">
    <name type="scientific">Heterorhabditis bacteriophora</name>
    <name type="common">Entomopathogenic nematode worm</name>
    <dbReference type="NCBI Taxonomy" id="37862"/>
    <lineage>
        <taxon>Eukaryota</taxon>
        <taxon>Metazoa</taxon>
        <taxon>Ecdysozoa</taxon>
        <taxon>Nematoda</taxon>
        <taxon>Chromadorea</taxon>
        <taxon>Rhabditida</taxon>
        <taxon>Rhabditina</taxon>
        <taxon>Rhabditomorpha</taxon>
        <taxon>Strongyloidea</taxon>
        <taxon>Heterorhabditidae</taxon>
        <taxon>Heterorhabditis</taxon>
    </lineage>
</organism>